<accession>A0A179FYQ9</accession>
<dbReference type="STRING" id="1380566.A0A179FYQ9"/>
<evidence type="ECO:0000313" key="4">
    <source>
        <dbReference type="Proteomes" id="UP000078397"/>
    </source>
</evidence>
<dbReference type="GeneID" id="28855194"/>
<evidence type="ECO:0000313" key="3">
    <source>
        <dbReference type="EMBL" id="OAQ70806.1"/>
    </source>
</evidence>
<organism evidence="3 4">
    <name type="scientific">Pochonia chlamydosporia 170</name>
    <dbReference type="NCBI Taxonomy" id="1380566"/>
    <lineage>
        <taxon>Eukaryota</taxon>
        <taxon>Fungi</taxon>
        <taxon>Dikarya</taxon>
        <taxon>Ascomycota</taxon>
        <taxon>Pezizomycotina</taxon>
        <taxon>Sordariomycetes</taxon>
        <taxon>Hypocreomycetidae</taxon>
        <taxon>Hypocreales</taxon>
        <taxon>Clavicipitaceae</taxon>
        <taxon>Pochonia</taxon>
    </lineage>
</organism>
<dbReference type="EMBL" id="LSBJ02000002">
    <property type="protein sequence ID" value="OAQ70806.1"/>
    <property type="molecule type" value="Genomic_DNA"/>
</dbReference>
<dbReference type="InterPro" id="IPR013320">
    <property type="entry name" value="ConA-like_dom_sf"/>
</dbReference>
<dbReference type="InterPro" id="IPR050546">
    <property type="entry name" value="Glycosyl_Hydrlase_16"/>
</dbReference>
<proteinExistence type="predicted"/>
<dbReference type="Pfam" id="PF26113">
    <property type="entry name" value="GH16_XgeA"/>
    <property type="match status" value="1"/>
</dbReference>
<dbReference type="Proteomes" id="UP000078397">
    <property type="component" value="Unassembled WGS sequence"/>
</dbReference>
<name>A0A179FYQ9_METCM</name>
<keyword evidence="4" id="KW-1185">Reference proteome</keyword>
<sequence>MVNCRALLSVAAFASSVKAWGAPAYSGFNLRWQDAFPGNSGTLPNTGNWNIITGYLNVNNEWEVYTSSTRNVQISGGQTLQLVPWRDGSAMYGWTSGRLESKYVFTPEAGKVTRVEATIRFGGNSNKQGIWPAFWLLGESIRYGTQWPGGGELDVMEQVNGHLTGYGTVHCDRASGGICNEPNGIGASTGIPDNGWHNWRLEYNRRNGDWRAQTITWFLDGRQFHQISGARINDYNTWVALCQKPQFFLLNVAVGGNWPGAPNGGTQDGYGSMMEIAYVAHYTS</sequence>
<dbReference type="CDD" id="cd02182">
    <property type="entry name" value="GH16_Strep_laminarinase_like"/>
    <property type="match status" value="1"/>
</dbReference>
<evidence type="ECO:0000256" key="1">
    <source>
        <dbReference type="SAM" id="SignalP"/>
    </source>
</evidence>
<dbReference type="RefSeq" id="XP_018147343.1">
    <property type="nucleotide sequence ID" value="XM_018291200.1"/>
</dbReference>
<dbReference type="PANTHER" id="PTHR10963">
    <property type="entry name" value="GLYCOSYL HYDROLASE-RELATED"/>
    <property type="match status" value="1"/>
</dbReference>
<dbReference type="AlphaFoldDB" id="A0A179FYQ9"/>
<dbReference type="SUPFAM" id="SSF49899">
    <property type="entry name" value="Concanavalin A-like lectins/glucanases"/>
    <property type="match status" value="1"/>
</dbReference>
<dbReference type="PROSITE" id="PS51762">
    <property type="entry name" value="GH16_2"/>
    <property type="match status" value="1"/>
</dbReference>
<reference evidence="3 4" key="1">
    <citation type="journal article" date="2016" name="PLoS Pathog.">
        <title>Biosynthesis of antibiotic leucinostatins in bio-control fungus Purpureocillium lilacinum and their inhibition on phytophthora revealed by genome mining.</title>
        <authorList>
            <person name="Wang G."/>
            <person name="Liu Z."/>
            <person name="Lin R."/>
            <person name="Li E."/>
            <person name="Mao Z."/>
            <person name="Ling J."/>
            <person name="Yang Y."/>
            <person name="Yin W.B."/>
            <person name="Xie B."/>
        </authorList>
    </citation>
    <scope>NUCLEOTIDE SEQUENCE [LARGE SCALE GENOMIC DNA]</scope>
    <source>
        <strain evidence="3">170</strain>
    </source>
</reference>
<feature type="chain" id="PRO_5008102158" evidence="1">
    <location>
        <begin position="20"/>
        <end position="284"/>
    </location>
</feature>
<dbReference type="PANTHER" id="PTHR10963:SF60">
    <property type="entry name" value="GRAM-NEGATIVE BACTERIA-BINDING PROTEIN 1-RELATED"/>
    <property type="match status" value="1"/>
</dbReference>
<feature type="signal peptide" evidence="1">
    <location>
        <begin position="1"/>
        <end position="19"/>
    </location>
</feature>
<gene>
    <name evidence="3" type="ORF">VFPPC_13423</name>
</gene>
<dbReference type="KEGG" id="pchm:VFPPC_13423"/>
<keyword evidence="1" id="KW-0732">Signal</keyword>
<protein>
    <submittedName>
        <fullName evidence="3">Endo-1,3(4)-beta-glucanase</fullName>
    </submittedName>
</protein>
<dbReference type="GO" id="GO:0005975">
    <property type="term" value="P:carbohydrate metabolic process"/>
    <property type="evidence" value="ECO:0007669"/>
    <property type="project" value="InterPro"/>
</dbReference>
<comment type="caution">
    <text evidence="3">The sequence shown here is derived from an EMBL/GenBank/DDBJ whole genome shotgun (WGS) entry which is preliminary data.</text>
</comment>
<feature type="domain" description="GH16" evidence="2">
    <location>
        <begin position="18"/>
        <end position="284"/>
    </location>
</feature>
<dbReference type="GO" id="GO:0004553">
    <property type="term" value="F:hydrolase activity, hydrolyzing O-glycosyl compounds"/>
    <property type="evidence" value="ECO:0007669"/>
    <property type="project" value="InterPro"/>
</dbReference>
<dbReference type="Gene3D" id="2.60.120.200">
    <property type="match status" value="1"/>
</dbReference>
<evidence type="ECO:0000259" key="2">
    <source>
        <dbReference type="PROSITE" id="PS51762"/>
    </source>
</evidence>
<dbReference type="OrthoDB" id="192832at2759"/>
<dbReference type="InterPro" id="IPR000757">
    <property type="entry name" value="Beta-glucanase-like"/>
</dbReference>